<evidence type="ECO:0000313" key="15">
    <source>
        <dbReference type="Proteomes" id="UP001221898"/>
    </source>
</evidence>
<name>A0AAD7RF22_9TELE</name>
<dbReference type="AlphaFoldDB" id="A0AAD7RF22"/>
<dbReference type="PANTHER" id="PTHR21409:SF1">
    <property type="entry name" value="HEMATOPOIETIC CELL SIGNAL TRANSDUCER"/>
    <property type="match status" value="1"/>
</dbReference>
<keyword evidence="9" id="KW-1015">Disulfide bond</keyword>
<evidence type="ECO:0000256" key="1">
    <source>
        <dbReference type="ARBA" id="ARBA00004479"/>
    </source>
</evidence>
<reference evidence="14" key="1">
    <citation type="journal article" date="2023" name="Science">
        <title>Genome structures resolve the early diversification of teleost fishes.</title>
        <authorList>
            <person name="Parey E."/>
            <person name="Louis A."/>
            <person name="Montfort J."/>
            <person name="Bouchez O."/>
            <person name="Roques C."/>
            <person name="Iampietro C."/>
            <person name="Lluch J."/>
            <person name="Castinel A."/>
            <person name="Donnadieu C."/>
            <person name="Desvignes T."/>
            <person name="Floi Bucao C."/>
            <person name="Jouanno E."/>
            <person name="Wen M."/>
            <person name="Mejri S."/>
            <person name="Dirks R."/>
            <person name="Jansen H."/>
            <person name="Henkel C."/>
            <person name="Chen W.J."/>
            <person name="Zahm M."/>
            <person name="Cabau C."/>
            <person name="Klopp C."/>
            <person name="Thompson A.W."/>
            <person name="Robinson-Rechavi M."/>
            <person name="Braasch I."/>
            <person name="Lecointre G."/>
            <person name="Bobe J."/>
            <person name="Postlethwait J.H."/>
            <person name="Berthelot C."/>
            <person name="Roest Crollius H."/>
            <person name="Guiguen Y."/>
        </authorList>
    </citation>
    <scope>NUCLEOTIDE SEQUENCE</scope>
    <source>
        <strain evidence="14">NC1722</strain>
    </source>
</reference>
<dbReference type="Pfam" id="PF07213">
    <property type="entry name" value="DAP10"/>
    <property type="match status" value="1"/>
</dbReference>
<protein>
    <recommendedName>
        <fullName evidence="3">Hematopoietic cell signal transducer</fullName>
    </recommendedName>
    <alternativeName>
        <fullName evidence="12">DNAX-activation protein 10</fullName>
    </alternativeName>
    <alternativeName>
        <fullName evidence="11">Membrane protein DAP10</fullName>
    </alternativeName>
</protein>
<dbReference type="EMBL" id="JAINUG010000306">
    <property type="protein sequence ID" value="KAJ8378913.1"/>
    <property type="molecule type" value="Genomic_DNA"/>
</dbReference>
<evidence type="ECO:0000256" key="13">
    <source>
        <dbReference type="SAM" id="Phobius"/>
    </source>
</evidence>
<dbReference type="Proteomes" id="UP001221898">
    <property type="component" value="Unassembled WGS sequence"/>
</dbReference>
<keyword evidence="8 13" id="KW-0472">Membrane</keyword>
<dbReference type="GO" id="GO:0043548">
    <property type="term" value="F:phosphatidylinositol 3-kinase binding"/>
    <property type="evidence" value="ECO:0007669"/>
    <property type="project" value="InterPro"/>
</dbReference>
<keyword evidence="5 13" id="KW-0812">Transmembrane</keyword>
<keyword evidence="10" id="KW-0325">Glycoprotein</keyword>
<comment type="subcellular location">
    <subcellularLocation>
        <location evidence="1">Membrane</location>
        <topology evidence="1">Single-pass type I membrane protein</topology>
    </subcellularLocation>
</comment>
<keyword evidence="7 13" id="KW-1133">Transmembrane helix</keyword>
<dbReference type="GO" id="GO:0051897">
    <property type="term" value="P:positive regulation of phosphatidylinositol 3-kinase/protein kinase B signal transduction"/>
    <property type="evidence" value="ECO:0007669"/>
    <property type="project" value="InterPro"/>
</dbReference>
<proteinExistence type="inferred from homology"/>
<comment type="caution">
    <text evidence="14">The sequence shown here is derived from an EMBL/GenBank/DDBJ whole genome shotgun (WGS) entry which is preliminary data.</text>
</comment>
<evidence type="ECO:0000256" key="2">
    <source>
        <dbReference type="ARBA" id="ARBA00006724"/>
    </source>
</evidence>
<dbReference type="GO" id="GO:0050776">
    <property type="term" value="P:regulation of immune response"/>
    <property type="evidence" value="ECO:0007669"/>
    <property type="project" value="InterPro"/>
</dbReference>
<evidence type="ECO:0000256" key="6">
    <source>
        <dbReference type="ARBA" id="ARBA00022729"/>
    </source>
</evidence>
<gene>
    <name evidence="14" type="ORF">AAFF_G00232780</name>
</gene>
<organism evidence="14 15">
    <name type="scientific">Aldrovandia affinis</name>
    <dbReference type="NCBI Taxonomy" id="143900"/>
    <lineage>
        <taxon>Eukaryota</taxon>
        <taxon>Metazoa</taxon>
        <taxon>Chordata</taxon>
        <taxon>Craniata</taxon>
        <taxon>Vertebrata</taxon>
        <taxon>Euteleostomi</taxon>
        <taxon>Actinopterygii</taxon>
        <taxon>Neopterygii</taxon>
        <taxon>Teleostei</taxon>
        <taxon>Notacanthiformes</taxon>
        <taxon>Halosauridae</taxon>
        <taxon>Aldrovandia</taxon>
    </lineage>
</organism>
<keyword evidence="4" id="KW-0597">Phosphoprotein</keyword>
<comment type="similarity">
    <text evidence="2">Belongs to the DAP10 family.</text>
</comment>
<keyword evidence="6" id="KW-0732">Signal</keyword>
<evidence type="ECO:0000256" key="10">
    <source>
        <dbReference type="ARBA" id="ARBA00023180"/>
    </source>
</evidence>
<evidence type="ECO:0000256" key="11">
    <source>
        <dbReference type="ARBA" id="ARBA00031053"/>
    </source>
</evidence>
<evidence type="ECO:0000256" key="7">
    <source>
        <dbReference type="ARBA" id="ARBA00022989"/>
    </source>
</evidence>
<sequence>MEKSRKLRSEESNVTDLYTKHTTEANFIQCHSCCHTVSWRRQELPQAPTQEMADRVWLMFLFLCFYEMALATENPGTDNCYRIEPASMVGIIVGDVALTVLIVIAVFYCANRRRQNMEEAEKVYMNVRAKCKA</sequence>
<feature type="transmembrane region" description="Helical" evidence="13">
    <location>
        <begin position="86"/>
        <end position="110"/>
    </location>
</feature>
<evidence type="ECO:0000256" key="4">
    <source>
        <dbReference type="ARBA" id="ARBA00022553"/>
    </source>
</evidence>
<evidence type="ECO:0000256" key="5">
    <source>
        <dbReference type="ARBA" id="ARBA00022692"/>
    </source>
</evidence>
<evidence type="ECO:0000256" key="8">
    <source>
        <dbReference type="ARBA" id="ARBA00023136"/>
    </source>
</evidence>
<evidence type="ECO:0000256" key="12">
    <source>
        <dbReference type="ARBA" id="ARBA00031263"/>
    </source>
</evidence>
<keyword evidence="15" id="KW-1185">Reference proteome</keyword>
<accession>A0AAD7RF22</accession>
<dbReference type="GO" id="GO:0005102">
    <property type="term" value="F:signaling receptor binding"/>
    <property type="evidence" value="ECO:0007669"/>
    <property type="project" value="InterPro"/>
</dbReference>
<dbReference type="Gene3D" id="1.10.287.770">
    <property type="entry name" value="YojJ-like"/>
    <property type="match status" value="1"/>
</dbReference>
<evidence type="ECO:0000256" key="9">
    <source>
        <dbReference type="ARBA" id="ARBA00023157"/>
    </source>
</evidence>
<evidence type="ECO:0000256" key="3">
    <source>
        <dbReference type="ARBA" id="ARBA00018050"/>
    </source>
</evidence>
<feature type="transmembrane region" description="Helical" evidence="13">
    <location>
        <begin position="56"/>
        <end position="74"/>
    </location>
</feature>
<dbReference type="GO" id="GO:0016020">
    <property type="term" value="C:membrane"/>
    <property type="evidence" value="ECO:0007669"/>
    <property type="project" value="UniProtKB-SubCell"/>
</dbReference>
<dbReference type="PANTHER" id="PTHR21409">
    <property type="entry name" value="HEMATOPOIETIC CELL SIGNAL TRANSDUCER"/>
    <property type="match status" value="1"/>
</dbReference>
<evidence type="ECO:0000313" key="14">
    <source>
        <dbReference type="EMBL" id="KAJ8378913.1"/>
    </source>
</evidence>
<dbReference type="InterPro" id="IPR009861">
    <property type="entry name" value="HCST"/>
</dbReference>